<comment type="caution">
    <text evidence="1">The sequence shown here is derived from an EMBL/GenBank/DDBJ whole genome shotgun (WGS) entry which is preliminary data.</text>
</comment>
<dbReference type="AlphaFoldDB" id="A0A3N4UVS2"/>
<keyword evidence="2" id="KW-1185">Reference proteome</keyword>
<dbReference type="EMBL" id="RKQK01000001">
    <property type="protein sequence ID" value="RPE71601.1"/>
    <property type="molecule type" value="Genomic_DNA"/>
</dbReference>
<accession>A0A3N4UVS2</accession>
<dbReference type="Proteomes" id="UP000269689">
    <property type="component" value="Unassembled WGS sequence"/>
</dbReference>
<organism evidence="1 2">
    <name type="scientific">Pacificibacter maritimus</name>
    <dbReference type="NCBI Taxonomy" id="762213"/>
    <lineage>
        <taxon>Bacteria</taxon>
        <taxon>Pseudomonadati</taxon>
        <taxon>Pseudomonadota</taxon>
        <taxon>Alphaproteobacteria</taxon>
        <taxon>Rhodobacterales</taxon>
        <taxon>Roseobacteraceae</taxon>
        <taxon>Pacificibacter</taxon>
    </lineage>
</organism>
<gene>
    <name evidence="1" type="ORF">EDD53_0725</name>
</gene>
<sequence>MAYTSTNTAPVSKGIHIDIWVAQALTDIVLNQG</sequence>
<reference evidence="1 2" key="1">
    <citation type="submission" date="2018-11" db="EMBL/GenBank/DDBJ databases">
        <title>Genomic Encyclopedia of Type Strains, Phase IV (KMG-IV): sequencing the most valuable type-strain genomes for metagenomic binning, comparative biology and taxonomic classification.</title>
        <authorList>
            <person name="Goeker M."/>
        </authorList>
    </citation>
    <scope>NUCLEOTIDE SEQUENCE [LARGE SCALE GENOMIC DNA]</scope>
    <source>
        <strain evidence="1 2">DSM 104731</strain>
    </source>
</reference>
<protein>
    <submittedName>
        <fullName evidence="1">Uncharacterized protein</fullName>
    </submittedName>
</protein>
<proteinExistence type="predicted"/>
<name>A0A3N4UVS2_9RHOB</name>
<evidence type="ECO:0000313" key="2">
    <source>
        <dbReference type="Proteomes" id="UP000269689"/>
    </source>
</evidence>
<evidence type="ECO:0000313" key="1">
    <source>
        <dbReference type="EMBL" id="RPE71601.1"/>
    </source>
</evidence>